<name>A0A423XBI1_9PEZI</name>
<protein>
    <submittedName>
        <fullName evidence="2">Uncharacterized protein</fullName>
    </submittedName>
</protein>
<accession>A0A423XBI1</accession>
<dbReference type="InParanoid" id="A0A423XBI1"/>
<evidence type="ECO:0000313" key="3">
    <source>
        <dbReference type="Proteomes" id="UP000285146"/>
    </source>
</evidence>
<dbReference type="Proteomes" id="UP000285146">
    <property type="component" value="Unassembled WGS sequence"/>
</dbReference>
<evidence type="ECO:0000313" key="2">
    <source>
        <dbReference type="EMBL" id="ROW13341.1"/>
    </source>
</evidence>
<proteinExistence type="predicted"/>
<dbReference type="AlphaFoldDB" id="A0A423XBI1"/>
<organism evidence="2 3">
    <name type="scientific">Cytospora leucostoma</name>
    <dbReference type="NCBI Taxonomy" id="1230097"/>
    <lineage>
        <taxon>Eukaryota</taxon>
        <taxon>Fungi</taxon>
        <taxon>Dikarya</taxon>
        <taxon>Ascomycota</taxon>
        <taxon>Pezizomycotina</taxon>
        <taxon>Sordariomycetes</taxon>
        <taxon>Sordariomycetidae</taxon>
        <taxon>Diaporthales</taxon>
        <taxon>Cytosporaceae</taxon>
        <taxon>Cytospora</taxon>
    </lineage>
</organism>
<comment type="caution">
    <text evidence="2">The sequence shown here is derived from an EMBL/GenBank/DDBJ whole genome shotgun (WGS) entry which is preliminary data.</text>
</comment>
<sequence>MAVEKKVVIGGVTVEAGQSSPYKPLPSPLGTLEQTGPPAPKKQKLYHGHADLTPVKKQSSCKPEVSSPLAQYSKKRSAEELEGSDDD</sequence>
<evidence type="ECO:0000256" key="1">
    <source>
        <dbReference type="SAM" id="MobiDB-lite"/>
    </source>
</evidence>
<feature type="region of interest" description="Disordered" evidence="1">
    <location>
        <begin position="1"/>
        <end position="87"/>
    </location>
</feature>
<reference evidence="2 3" key="1">
    <citation type="submission" date="2015-09" db="EMBL/GenBank/DDBJ databases">
        <title>Host preference determinants of Valsa canker pathogens revealed by comparative genomics.</title>
        <authorList>
            <person name="Yin Z."/>
            <person name="Huang L."/>
        </authorList>
    </citation>
    <scope>NUCLEOTIDE SEQUENCE [LARGE SCALE GENOMIC DNA]</scope>
    <source>
        <strain evidence="2 3">SXYLt</strain>
    </source>
</reference>
<keyword evidence="3" id="KW-1185">Reference proteome</keyword>
<gene>
    <name evidence="2" type="ORF">VPNG_05471</name>
</gene>
<dbReference type="EMBL" id="LKEB01000020">
    <property type="protein sequence ID" value="ROW13341.1"/>
    <property type="molecule type" value="Genomic_DNA"/>
</dbReference>